<comment type="caution">
    <text evidence="1">The sequence shown here is derived from an EMBL/GenBank/DDBJ whole genome shotgun (WGS) entry which is preliminary data.</text>
</comment>
<dbReference type="AlphaFoldDB" id="A0AAD6SNB4"/>
<dbReference type="Proteomes" id="UP001218188">
    <property type="component" value="Unassembled WGS sequence"/>
</dbReference>
<organism evidence="1 2">
    <name type="scientific">Mycena alexandri</name>
    <dbReference type="NCBI Taxonomy" id="1745969"/>
    <lineage>
        <taxon>Eukaryota</taxon>
        <taxon>Fungi</taxon>
        <taxon>Dikarya</taxon>
        <taxon>Basidiomycota</taxon>
        <taxon>Agaricomycotina</taxon>
        <taxon>Agaricomycetes</taxon>
        <taxon>Agaricomycetidae</taxon>
        <taxon>Agaricales</taxon>
        <taxon>Marasmiineae</taxon>
        <taxon>Mycenaceae</taxon>
        <taxon>Mycena</taxon>
    </lineage>
</organism>
<gene>
    <name evidence="1" type="ORF">C8F04DRAFT_1041989</name>
</gene>
<proteinExistence type="predicted"/>
<evidence type="ECO:0000313" key="2">
    <source>
        <dbReference type="Proteomes" id="UP001218188"/>
    </source>
</evidence>
<keyword evidence="2" id="KW-1185">Reference proteome</keyword>
<protein>
    <submittedName>
        <fullName evidence="1">Uncharacterized protein</fullName>
    </submittedName>
</protein>
<reference evidence="1" key="1">
    <citation type="submission" date="2023-03" db="EMBL/GenBank/DDBJ databases">
        <title>Massive genome expansion in bonnet fungi (Mycena s.s.) driven by repeated elements and novel gene families across ecological guilds.</title>
        <authorList>
            <consortium name="Lawrence Berkeley National Laboratory"/>
            <person name="Harder C.B."/>
            <person name="Miyauchi S."/>
            <person name="Viragh M."/>
            <person name="Kuo A."/>
            <person name="Thoen E."/>
            <person name="Andreopoulos B."/>
            <person name="Lu D."/>
            <person name="Skrede I."/>
            <person name="Drula E."/>
            <person name="Henrissat B."/>
            <person name="Morin E."/>
            <person name="Kohler A."/>
            <person name="Barry K."/>
            <person name="LaButti K."/>
            <person name="Morin E."/>
            <person name="Salamov A."/>
            <person name="Lipzen A."/>
            <person name="Mereny Z."/>
            <person name="Hegedus B."/>
            <person name="Baldrian P."/>
            <person name="Stursova M."/>
            <person name="Weitz H."/>
            <person name="Taylor A."/>
            <person name="Grigoriev I.V."/>
            <person name="Nagy L.G."/>
            <person name="Martin F."/>
            <person name="Kauserud H."/>
        </authorList>
    </citation>
    <scope>NUCLEOTIDE SEQUENCE</scope>
    <source>
        <strain evidence="1">CBHHK200</strain>
    </source>
</reference>
<accession>A0AAD6SNB4</accession>
<evidence type="ECO:0000313" key="1">
    <source>
        <dbReference type="EMBL" id="KAJ7031039.1"/>
    </source>
</evidence>
<dbReference type="EMBL" id="JARJCM010000085">
    <property type="protein sequence ID" value="KAJ7031039.1"/>
    <property type="molecule type" value="Genomic_DNA"/>
</dbReference>
<sequence>MTIAASSLPPIYCPPCQPTPCYSEELAYDETRLDAAPLTGAISALPTGIFTRVHGPATVVLFNQDNAARIPTYGKRGSVRGTLIMAQERDHICEVTARLEGRMEITTAHAGAQTTKTFSTSYSLWSSVNASTSAAPSCPETINFECVLPATFIYNGEEHHLPPSFTARFPGAPSLFANCTYGLTLSITKDRRVGFLSKTKVSVQSLRCLKLSDGAYCRIHIPIEYRPQTSPPRGLSRASYFPAAVKVAPQDWIQTSFEVPPRCSTANVERIQCRVFIPSVRVFGLADTIPVHLELASTLASLRELVIPSSSNTFHSEPITTCCPADMEPLSKSPLRAYLSRMVRFDSPDGKTTWRMQRIGAGTFPPMPPAVVQERCTCQEPCAQTLDWDGEISVDKAVRVGGFSAGGLIVRDFITLEIVPPNATASPLKTVQHTIPIRLVTETFTSST</sequence>
<name>A0AAD6SNB4_9AGAR</name>